<name>A0AAD5K4M4_9FUNG</name>
<comment type="caution">
    <text evidence="2">The sequence shown here is derived from an EMBL/GenBank/DDBJ whole genome shotgun (WGS) entry which is preliminary data.</text>
</comment>
<proteinExistence type="predicted"/>
<feature type="domain" description="F-box" evidence="1">
    <location>
        <begin position="22"/>
        <end position="63"/>
    </location>
</feature>
<keyword evidence="3" id="KW-1185">Reference proteome</keyword>
<accession>A0AAD5K4M4</accession>
<reference evidence="2" key="2">
    <citation type="submission" date="2023-02" db="EMBL/GenBank/DDBJ databases">
        <authorList>
            <consortium name="DOE Joint Genome Institute"/>
            <person name="Mondo S.J."/>
            <person name="Chang Y."/>
            <person name="Wang Y."/>
            <person name="Ahrendt S."/>
            <person name="Andreopoulos W."/>
            <person name="Barry K."/>
            <person name="Beard J."/>
            <person name="Benny G.L."/>
            <person name="Blankenship S."/>
            <person name="Bonito G."/>
            <person name="Cuomo C."/>
            <person name="Desiro A."/>
            <person name="Gervers K.A."/>
            <person name="Hundley H."/>
            <person name="Kuo A."/>
            <person name="LaButti K."/>
            <person name="Lang B.F."/>
            <person name="Lipzen A."/>
            <person name="O'Donnell K."/>
            <person name="Pangilinan J."/>
            <person name="Reynolds N."/>
            <person name="Sandor L."/>
            <person name="Smith M.W."/>
            <person name="Tsang A."/>
            <person name="Grigoriev I.V."/>
            <person name="Stajich J.E."/>
            <person name="Spatafora J.W."/>
        </authorList>
    </citation>
    <scope>NUCLEOTIDE SEQUENCE</scope>
    <source>
        <strain evidence="2">RSA 2281</strain>
    </source>
</reference>
<reference evidence="2" key="1">
    <citation type="journal article" date="2022" name="IScience">
        <title>Evolution of zygomycete secretomes and the origins of terrestrial fungal ecologies.</title>
        <authorList>
            <person name="Chang Y."/>
            <person name="Wang Y."/>
            <person name="Mondo S."/>
            <person name="Ahrendt S."/>
            <person name="Andreopoulos W."/>
            <person name="Barry K."/>
            <person name="Beard J."/>
            <person name="Benny G.L."/>
            <person name="Blankenship S."/>
            <person name="Bonito G."/>
            <person name="Cuomo C."/>
            <person name="Desiro A."/>
            <person name="Gervers K.A."/>
            <person name="Hundley H."/>
            <person name="Kuo A."/>
            <person name="LaButti K."/>
            <person name="Lang B.F."/>
            <person name="Lipzen A."/>
            <person name="O'Donnell K."/>
            <person name="Pangilinan J."/>
            <person name="Reynolds N."/>
            <person name="Sandor L."/>
            <person name="Smith M.E."/>
            <person name="Tsang A."/>
            <person name="Grigoriev I.V."/>
            <person name="Stajich J.E."/>
            <person name="Spatafora J.W."/>
        </authorList>
    </citation>
    <scope>NUCLEOTIDE SEQUENCE</scope>
    <source>
        <strain evidence="2">RSA 2281</strain>
    </source>
</reference>
<evidence type="ECO:0000313" key="2">
    <source>
        <dbReference type="EMBL" id="KAI9255698.1"/>
    </source>
</evidence>
<dbReference type="SUPFAM" id="SSF81383">
    <property type="entry name" value="F-box domain"/>
    <property type="match status" value="1"/>
</dbReference>
<protein>
    <recommendedName>
        <fullName evidence="1">F-box domain-containing protein</fullName>
    </recommendedName>
</protein>
<dbReference type="Pfam" id="PF12937">
    <property type="entry name" value="F-box-like"/>
    <property type="match status" value="1"/>
</dbReference>
<dbReference type="InterPro" id="IPR036047">
    <property type="entry name" value="F-box-like_dom_sf"/>
</dbReference>
<gene>
    <name evidence="2" type="ORF">BDA99DRAFT_517422</name>
</gene>
<dbReference type="CDD" id="cd09917">
    <property type="entry name" value="F-box_SF"/>
    <property type="match status" value="1"/>
</dbReference>
<evidence type="ECO:0000313" key="3">
    <source>
        <dbReference type="Proteomes" id="UP001209540"/>
    </source>
</evidence>
<evidence type="ECO:0000259" key="1">
    <source>
        <dbReference type="Pfam" id="PF12937"/>
    </source>
</evidence>
<dbReference type="InterPro" id="IPR001810">
    <property type="entry name" value="F-box_dom"/>
</dbReference>
<dbReference type="InterPro" id="IPR032675">
    <property type="entry name" value="LRR_dom_sf"/>
</dbReference>
<dbReference type="EMBL" id="JAIXMP010000022">
    <property type="protein sequence ID" value="KAI9255698.1"/>
    <property type="molecule type" value="Genomic_DNA"/>
</dbReference>
<sequence>MNDETTAMTSLSAVQFGSDRLLPFDIVKAIFSFIEQSDCLECMLVSHSWYQAVPQYASLIWETVNFTKSKVDTERFWMCLGPHVRHVVLKDDIYFILYKLIQHHCCNIESISKFFLYLI</sequence>
<dbReference type="Proteomes" id="UP001209540">
    <property type="component" value="Unassembled WGS sequence"/>
</dbReference>
<dbReference type="AlphaFoldDB" id="A0AAD5K4M4"/>
<organism evidence="2 3">
    <name type="scientific">Phascolomyces articulosus</name>
    <dbReference type="NCBI Taxonomy" id="60185"/>
    <lineage>
        <taxon>Eukaryota</taxon>
        <taxon>Fungi</taxon>
        <taxon>Fungi incertae sedis</taxon>
        <taxon>Mucoromycota</taxon>
        <taxon>Mucoromycotina</taxon>
        <taxon>Mucoromycetes</taxon>
        <taxon>Mucorales</taxon>
        <taxon>Lichtheimiaceae</taxon>
        <taxon>Phascolomyces</taxon>
    </lineage>
</organism>
<dbReference type="Gene3D" id="3.80.10.10">
    <property type="entry name" value="Ribonuclease Inhibitor"/>
    <property type="match status" value="1"/>
</dbReference>